<reference evidence="1 2" key="1">
    <citation type="submission" date="2013-11" db="EMBL/GenBank/DDBJ databases">
        <title>The Damaraland mole rat (Fukomys damarensis) genome and evolution of African mole rats.</title>
        <authorList>
            <person name="Gladyshev V.N."/>
            <person name="Fang X."/>
        </authorList>
    </citation>
    <scope>NUCLEOTIDE SEQUENCE [LARGE SCALE GENOMIC DNA]</scope>
    <source>
        <tissue evidence="1">Liver</tissue>
    </source>
</reference>
<dbReference type="EMBL" id="KN123415">
    <property type="protein sequence ID" value="KFO25061.1"/>
    <property type="molecule type" value="Genomic_DNA"/>
</dbReference>
<dbReference type="SUPFAM" id="SSF54686">
    <property type="entry name" value="Ribosomal protein L16p/L10e"/>
    <property type="match status" value="1"/>
</dbReference>
<dbReference type="Gene3D" id="3.30.60.300">
    <property type="match status" value="1"/>
</dbReference>
<dbReference type="PANTHER" id="PTHR11726">
    <property type="entry name" value="60S RIBOSOMAL PROTEIN L10"/>
    <property type="match status" value="1"/>
</dbReference>
<proteinExistence type="predicted"/>
<dbReference type="GO" id="GO:0005840">
    <property type="term" value="C:ribosome"/>
    <property type="evidence" value="ECO:0007669"/>
    <property type="project" value="UniProtKB-KW"/>
</dbReference>
<keyword evidence="1" id="KW-0689">Ribosomal protein</keyword>
<protein>
    <submittedName>
        <fullName evidence="1">60S ribosomal protein L10</fullName>
    </submittedName>
</protein>
<dbReference type="FunFam" id="3.30.60.300:FF:000001">
    <property type="entry name" value="60S ribosomal protein L10"/>
    <property type="match status" value="1"/>
</dbReference>
<dbReference type="InterPro" id="IPR036920">
    <property type="entry name" value="Ribosomal_uL16_sf"/>
</dbReference>
<dbReference type="GO" id="GO:0006412">
    <property type="term" value="P:translation"/>
    <property type="evidence" value="ECO:0007669"/>
    <property type="project" value="InterPro"/>
</dbReference>
<dbReference type="GO" id="GO:0003735">
    <property type="term" value="F:structural constituent of ribosome"/>
    <property type="evidence" value="ECO:0007669"/>
    <property type="project" value="InterPro"/>
</dbReference>
<dbReference type="Gene3D" id="3.90.1170.10">
    <property type="entry name" value="Ribosomal protein L10e/L16"/>
    <property type="match status" value="1"/>
</dbReference>
<name>A0A091DQG2_FUKDA</name>
<gene>
    <name evidence="1" type="ORF">H920_13513</name>
</gene>
<accession>A0A091DQG2</accession>
<keyword evidence="1" id="KW-0687">Ribonucleoprotein</keyword>
<evidence type="ECO:0000313" key="2">
    <source>
        <dbReference type="Proteomes" id="UP000028990"/>
    </source>
</evidence>
<dbReference type="AlphaFoldDB" id="A0A091DQG2"/>
<keyword evidence="2" id="KW-1185">Reference proteome</keyword>
<sequence length="83" mass="9454">MVVIGQVIMSISTKLQNKEHLLSPKLKFPGHQKIYISKKQGFTKFNADKFEDIVAKKYLIPDGRGVKCILNHGPLDKWHALHS</sequence>
<organism evidence="1 2">
    <name type="scientific">Fukomys damarensis</name>
    <name type="common">Damaraland mole rat</name>
    <name type="synonym">Cryptomys damarensis</name>
    <dbReference type="NCBI Taxonomy" id="885580"/>
    <lineage>
        <taxon>Eukaryota</taxon>
        <taxon>Metazoa</taxon>
        <taxon>Chordata</taxon>
        <taxon>Craniata</taxon>
        <taxon>Vertebrata</taxon>
        <taxon>Euteleostomi</taxon>
        <taxon>Mammalia</taxon>
        <taxon>Eutheria</taxon>
        <taxon>Euarchontoglires</taxon>
        <taxon>Glires</taxon>
        <taxon>Rodentia</taxon>
        <taxon>Hystricomorpha</taxon>
        <taxon>Bathyergidae</taxon>
        <taxon>Fukomys</taxon>
    </lineage>
</organism>
<evidence type="ECO:0000313" key="1">
    <source>
        <dbReference type="EMBL" id="KFO25061.1"/>
    </source>
</evidence>
<dbReference type="Proteomes" id="UP000028990">
    <property type="component" value="Unassembled WGS sequence"/>
</dbReference>
<dbReference type="InterPro" id="IPR001197">
    <property type="entry name" value="Ribosomal_uL16_euk_arch"/>
</dbReference>